<dbReference type="PANTHER" id="PTHR33359">
    <property type="entry name" value="MOLYBDOPTERIN SYNTHASE SULFUR CARRIER SUBUNIT"/>
    <property type="match status" value="1"/>
</dbReference>
<evidence type="ECO:0000256" key="1">
    <source>
        <dbReference type="ARBA" id="ARBA00022741"/>
    </source>
</evidence>
<keyword evidence="5" id="KW-1185">Reference proteome</keyword>
<protein>
    <recommendedName>
        <fullName evidence="3">Molybdopterin synthase sulfur carrier subunit</fullName>
    </recommendedName>
</protein>
<gene>
    <name evidence="4" type="ORF">QU605_09720</name>
</gene>
<evidence type="ECO:0000256" key="2">
    <source>
        <dbReference type="ARBA" id="ARBA00024200"/>
    </source>
</evidence>
<organism evidence="4 5">
    <name type="scientific">Robiginitalea aurantiaca</name>
    <dbReference type="NCBI Taxonomy" id="3056915"/>
    <lineage>
        <taxon>Bacteria</taxon>
        <taxon>Pseudomonadati</taxon>
        <taxon>Bacteroidota</taxon>
        <taxon>Flavobacteriia</taxon>
        <taxon>Flavobacteriales</taxon>
        <taxon>Flavobacteriaceae</taxon>
        <taxon>Robiginitalea</taxon>
    </lineage>
</organism>
<dbReference type="RefSeq" id="WP_289725113.1">
    <property type="nucleotide sequence ID" value="NZ_JAUDUY010000004.1"/>
</dbReference>
<dbReference type="PANTHER" id="PTHR33359:SF1">
    <property type="entry name" value="MOLYBDOPTERIN SYNTHASE SULFUR CARRIER SUBUNIT"/>
    <property type="match status" value="1"/>
</dbReference>
<dbReference type="EMBL" id="JAUDUY010000004">
    <property type="protein sequence ID" value="MDM9631749.1"/>
    <property type="molecule type" value="Genomic_DNA"/>
</dbReference>
<accession>A0ABT7WG15</accession>
<comment type="similarity">
    <text evidence="2">Belongs to the MoaD family.</text>
</comment>
<evidence type="ECO:0000313" key="5">
    <source>
        <dbReference type="Proteomes" id="UP001174839"/>
    </source>
</evidence>
<proteinExistence type="inferred from homology"/>
<dbReference type="InterPro" id="IPR003749">
    <property type="entry name" value="ThiS/MoaD-like"/>
</dbReference>
<dbReference type="InterPro" id="IPR012675">
    <property type="entry name" value="Beta-grasp_dom_sf"/>
</dbReference>
<comment type="caution">
    <text evidence="4">The sequence shown here is derived from an EMBL/GenBank/DDBJ whole genome shotgun (WGS) entry which is preliminary data.</text>
</comment>
<dbReference type="InterPro" id="IPR044672">
    <property type="entry name" value="MOCS2A"/>
</dbReference>
<dbReference type="SUPFAM" id="SSF54285">
    <property type="entry name" value="MoaD/ThiS"/>
    <property type="match status" value="1"/>
</dbReference>
<dbReference type="Gene3D" id="3.10.20.30">
    <property type="match status" value="1"/>
</dbReference>
<evidence type="ECO:0000313" key="4">
    <source>
        <dbReference type="EMBL" id="MDM9631749.1"/>
    </source>
</evidence>
<evidence type="ECO:0000256" key="3">
    <source>
        <dbReference type="ARBA" id="ARBA00024247"/>
    </source>
</evidence>
<dbReference type="Pfam" id="PF02597">
    <property type="entry name" value="ThiS"/>
    <property type="match status" value="1"/>
</dbReference>
<dbReference type="CDD" id="cd00754">
    <property type="entry name" value="Ubl_MoaD"/>
    <property type="match status" value="1"/>
</dbReference>
<dbReference type="Proteomes" id="UP001174839">
    <property type="component" value="Unassembled WGS sequence"/>
</dbReference>
<name>A0ABT7WG15_9FLAO</name>
<reference evidence="4" key="1">
    <citation type="submission" date="2023-06" db="EMBL/GenBank/DDBJ databases">
        <title>Robiginitalea aurantiacus sp. nov. and Algoriphagus sediminis sp. nov., isolated from coastal sediment.</title>
        <authorList>
            <person name="Zhou Z.Y."/>
            <person name="An J."/>
            <person name="Jia Y.W."/>
            <person name="Du Z.J."/>
        </authorList>
    </citation>
    <scope>NUCLEOTIDE SEQUENCE</scope>
    <source>
        <strain evidence="4">M39</strain>
    </source>
</reference>
<dbReference type="InterPro" id="IPR016155">
    <property type="entry name" value="Mopterin_synth/thiamin_S_b"/>
</dbReference>
<sequence>MTVLLFGVTRDIVGSGSLEIPSKEADGLKTVEDLVTYLKKGFPGLADLTSMAVAVNQSYAKHRDPIQDTDEIALIPPVSGG</sequence>
<keyword evidence="1" id="KW-0547">Nucleotide-binding</keyword>